<comment type="caution">
    <text evidence="2">The sequence shown here is derived from an EMBL/GenBank/DDBJ whole genome shotgun (WGS) entry which is preliminary data.</text>
</comment>
<keyword evidence="3" id="KW-1185">Reference proteome</keyword>
<dbReference type="PANTHER" id="PTHR39165:SF1">
    <property type="entry name" value="DUF456 DOMAIN-CONTAINING PROTEIN"/>
    <property type="match status" value="1"/>
</dbReference>
<feature type="transmembrane region" description="Helical" evidence="1">
    <location>
        <begin position="12"/>
        <end position="38"/>
    </location>
</feature>
<dbReference type="PANTHER" id="PTHR39165">
    <property type="entry name" value="IG HYPOTHETICAL 17883"/>
    <property type="match status" value="1"/>
</dbReference>
<gene>
    <name evidence="2" type="ORF">C482_12477</name>
</gene>
<accession>M0ALS4</accession>
<dbReference type="PATRIC" id="fig|1227492.4.peg.2466"/>
<evidence type="ECO:0000256" key="1">
    <source>
        <dbReference type="SAM" id="Phobius"/>
    </source>
</evidence>
<dbReference type="STRING" id="1227492.C482_12477"/>
<evidence type="ECO:0008006" key="4">
    <source>
        <dbReference type="Google" id="ProtNLM"/>
    </source>
</evidence>
<dbReference type="Pfam" id="PF04306">
    <property type="entry name" value="DUF456"/>
    <property type="match status" value="1"/>
</dbReference>
<keyword evidence="1" id="KW-0472">Membrane</keyword>
<evidence type="ECO:0000313" key="2">
    <source>
        <dbReference type="EMBL" id="ELY98333.1"/>
    </source>
</evidence>
<dbReference type="AlphaFoldDB" id="M0ALS4"/>
<protein>
    <recommendedName>
        <fullName evidence="4">DUF456 domain-containing protein</fullName>
    </recommendedName>
</protein>
<name>M0ALS4_9EURY</name>
<dbReference type="EMBL" id="AOIN01000064">
    <property type="protein sequence ID" value="ELY98333.1"/>
    <property type="molecule type" value="Genomic_DNA"/>
</dbReference>
<proteinExistence type="predicted"/>
<evidence type="ECO:0000313" key="3">
    <source>
        <dbReference type="Proteomes" id="UP000011693"/>
    </source>
</evidence>
<dbReference type="InterPro" id="IPR007403">
    <property type="entry name" value="DUF456"/>
</dbReference>
<dbReference type="Proteomes" id="UP000011693">
    <property type="component" value="Unassembled WGS sequence"/>
</dbReference>
<reference evidence="2 3" key="1">
    <citation type="journal article" date="2014" name="PLoS Genet.">
        <title>Phylogenetically driven sequencing of extremely halophilic archaea reveals strategies for static and dynamic osmo-response.</title>
        <authorList>
            <person name="Becker E.A."/>
            <person name="Seitzer P.M."/>
            <person name="Tritt A."/>
            <person name="Larsen D."/>
            <person name="Krusor M."/>
            <person name="Yao A.I."/>
            <person name="Wu D."/>
            <person name="Madern D."/>
            <person name="Eisen J.A."/>
            <person name="Darling A.E."/>
            <person name="Facciotti M.T."/>
        </authorList>
    </citation>
    <scope>NUCLEOTIDE SEQUENCE [LARGE SCALE GENOMIC DNA]</scope>
    <source>
        <strain evidence="2 3">JCM 10990</strain>
    </source>
</reference>
<feature type="transmembrane region" description="Helical" evidence="1">
    <location>
        <begin position="58"/>
        <end position="82"/>
    </location>
</feature>
<keyword evidence="1" id="KW-0812">Transmembrane</keyword>
<feature type="transmembrane region" description="Helical" evidence="1">
    <location>
        <begin position="137"/>
        <end position="168"/>
    </location>
</feature>
<organism evidence="2 3">
    <name type="scientific">Natrialba chahannaoensis JCM 10990</name>
    <dbReference type="NCBI Taxonomy" id="1227492"/>
    <lineage>
        <taxon>Archaea</taxon>
        <taxon>Methanobacteriati</taxon>
        <taxon>Methanobacteriota</taxon>
        <taxon>Stenosarchaea group</taxon>
        <taxon>Halobacteria</taxon>
        <taxon>Halobacteriales</taxon>
        <taxon>Natrialbaceae</taxon>
        <taxon>Natrialba</taxon>
    </lineage>
</organism>
<feature type="transmembrane region" description="Helical" evidence="1">
    <location>
        <begin position="94"/>
        <end position="117"/>
    </location>
</feature>
<keyword evidence="1" id="KW-1133">Transmembrane helix</keyword>
<sequence length="169" mass="17599">MRACVEWCMVDVVLLVAVALLAAGVLGTVVPLVPGGLLSLSGVYFYWWQSNFAEPGTFTMIVLTILGLVTLFVEYFAGSIAARAGGASWTTSGLAAVVGILLMLVTGPLGLLVGLFGTVFVVEFARAGDVNRSTRSAIYATLGILASTAVQALLTVSILFGFLIGVFVF</sequence>